<dbReference type="InterPro" id="IPR025016">
    <property type="entry name" value="DUF3955"/>
</dbReference>
<feature type="compositionally biased region" description="Basic and acidic residues" evidence="6">
    <location>
        <begin position="150"/>
        <end position="162"/>
    </location>
</feature>
<dbReference type="Proteomes" id="UP000024533">
    <property type="component" value="Unassembled WGS sequence"/>
</dbReference>
<comment type="caution">
    <text evidence="10">The sequence shown here is derived from an EMBL/GenBank/DDBJ whole genome shotgun (WGS) entry which is preliminary data.</text>
</comment>
<feature type="transmembrane region" description="Helical" evidence="7">
    <location>
        <begin position="210"/>
        <end position="229"/>
    </location>
</feature>
<name>A0A059JEX3_TRIIM</name>
<dbReference type="Pfam" id="PF13127">
    <property type="entry name" value="DUF3955"/>
    <property type="match status" value="1"/>
</dbReference>
<feature type="domain" description="DUF3955" evidence="9">
    <location>
        <begin position="58"/>
        <end position="111"/>
    </location>
</feature>
<dbReference type="SUPFAM" id="SSF103481">
    <property type="entry name" value="Multidrug resistance efflux transporter EmrE"/>
    <property type="match status" value="1"/>
</dbReference>
<evidence type="ECO:0000313" key="10">
    <source>
        <dbReference type="EMBL" id="KDB26344.1"/>
    </source>
</evidence>
<evidence type="ECO:0000256" key="6">
    <source>
        <dbReference type="SAM" id="MobiDB-lite"/>
    </source>
</evidence>
<dbReference type="GO" id="GO:0000329">
    <property type="term" value="C:fungal-type vacuole membrane"/>
    <property type="evidence" value="ECO:0007669"/>
    <property type="project" value="TreeGrafter"/>
</dbReference>
<organism evidence="10 11">
    <name type="scientific">Trichophyton interdigitale (strain MR816)</name>
    <dbReference type="NCBI Taxonomy" id="1215338"/>
    <lineage>
        <taxon>Eukaryota</taxon>
        <taxon>Fungi</taxon>
        <taxon>Dikarya</taxon>
        <taxon>Ascomycota</taxon>
        <taxon>Pezizomycotina</taxon>
        <taxon>Eurotiomycetes</taxon>
        <taxon>Eurotiomycetidae</taxon>
        <taxon>Onygenales</taxon>
        <taxon>Arthrodermataceae</taxon>
        <taxon>Trichophyton</taxon>
    </lineage>
</organism>
<dbReference type="InterPro" id="IPR037185">
    <property type="entry name" value="EmrE-like"/>
</dbReference>
<evidence type="ECO:0000256" key="5">
    <source>
        <dbReference type="ARBA" id="ARBA00023136"/>
    </source>
</evidence>
<feature type="transmembrane region" description="Helical" evidence="7">
    <location>
        <begin position="307"/>
        <end position="332"/>
    </location>
</feature>
<keyword evidence="11" id="KW-1185">Reference proteome</keyword>
<dbReference type="PANTHER" id="PTHR23051">
    <property type="entry name" value="SOLUTE CARRIER FAMILY 35, MEMBER F5"/>
    <property type="match status" value="1"/>
</dbReference>
<dbReference type="OrthoDB" id="1436450at2759"/>
<gene>
    <name evidence="10" type="ORF">H109_01850</name>
</gene>
<feature type="transmembrane region" description="Helical" evidence="7">
    <location>
        <begin position="59"/>
        <end position="83"/>
    </location>
</feature>
<feature type="transmembrane region" description="Helical" evidence="7">
    <location>
        <begin position="399"/>
        <end position="418"/>
    </location>
</feature>
<feature type="domain" description="EamA" evidence="8">
    <location>
        <begin position="188"/>
        <end position="251"/>
    </location>
</feature>
<keyword evidence="4 7" id="KW-1133">Transmembrane helix</keyword>
<reference evidence="10 11" key="1">
    <citation type="submission" date="2014-02" db="EMBL/GenBank/DDBJ databases">
        <title>The Genome Sequence of Trichophyton interdigitale MR816.</title>
        <authorList>
            <consortium name="The Broad Institute Genomics Platform"/>
            <person name="Cuomo C.A."/>
            <person name="White T.C."/>
            <person name="Graser Y."/>
            <person name="Martinez-Rossi N."/>
            <person name="Heitman J."/>
            <person name="Young S.K."/>
            <person name="Zeng Q."/>
            <person name="Gargeya S."/>
            <person name="Abouelleil A."/>
            <person name="Alvarado L."/>
            <person name="Chapman S.B."/>
            <person name="Gainer-Dewar J."/>
            <person name="Goldberg J."/>
            <person name="Griggs A."/>
            <person name="Gujja S."/>
            <person name="Hansen M."/>
            <person name="Howarth C."/>
            <person name="Imamovic A."/>
            <person name="Larimer J."/>
            <person name="Martinez D."/>
            <person name="Murphy C."/>
            <person name="Pearson M.D."/>
            <person name="Persinoti G."/>
            <person name="Poon T."/>
            <person name="Priest M."/>
            <person name="Roberts A.D."/>
            <person name="Saif S."/>
            <person name="Shea T.D."/>
            <person name="Sykes S.N."/>
            <person name="Wortman J."/>
            <person name="Nusbaum C."/>
            <person name="Birren B."/>
        </authorList>
    </citation>
    <scope>NUCLEOTIDE SEQUENCE [LARGE SCALE GENOMIC DNA]</scope>
    <source>
        <strain evidence="10 11">MR816</strain>
    </source>
</reference>
<proteinExistence type="predicted"/>
<protein>
    <submittedName>
        <fullName evidence="10">Uncharacterized protein</fullName>
    </submittedName>
</protein>
<feature type="transmembrane region" description="Helical" evidence="7">
    <location>
        <begin position="275"/>
        <end position="295"/>
    </location>
</feature>
<feature type="transmembrane region" description="Helical" evidence="7">
    <location>
        <begin position="184"/>
        <end position="204"/>
    </location>
</feature>
<dbReference type="Pfam" id="PF00892">
    <property type="entry name" value="EamA"/>
    <property type="match status" value="1"/>
</dbReference>
<evidence type="ECO:0000256" key="7">
    <source>
        <dbReference type="SAM" id="Phobius"/>
    </source>
</evidence>
<evidence type="ECO:0000256" key="3">
    <source>
        <dbReference type="ARBA" id="ARBA00022824"/>
    </source>
</evidence>
<evidence type="ECO:0000259" key="8">
    <source>
        <dbReference type="Pfam" id="PF00892"/>
    </source>
</evidence>
<feature type="transmembrane region" description="Helical" evidence="7">
    <location>
        <begin position="344"/>
        <end position="366"/>
    </location>
</feature>
<evidence type="ECO:0000256" key="1">
    <source>
        <dbReference type="ARBA" id="ARBA00004477"/>
    </source>
</evidence>
<dbReference type="PANTHER" id="PTHR23051:SF0">
    <property type="entry name" value="SOLUTE CARRIER FAMILY 35 MEMBER F5"/>
    <property type="match status" value="1"/>
</dbReference>
<dbReference type="STRING" id="1215338.A0A059JEX3"/>
<feature type="transmembrane region" description="Helical" evidence="7">
    <location>
        <begin position="236"/>
        <end position="255"/>
    </location>
</feature>
<accession>A0A059JEX3</accession>
<keyword evidence="5 7" id="KW-0472">Membrane</keyword>
<evidence type="ECO:0000259" key="9">
    <source>
        <dbReference type="Pfam" id="PF13127"/>
    </source>
</evidence>
<feature type="region of interest" description="Disordered" evidence="6">
    <location>
        <begin position="1"/>
        <end position="53"/>
    </location>
</feature>
<feature type="region of interest" description="Disordered" evidence="6">
    <location>
        <begin position="139"/>
        <end position="172"/>
    </location>
</feature>
<dbReference type="OMA" id="MYGVYTI"/>
<keyword evidence="3" id="KW-0256">Endoplasmic reticulum</keyword>
<keyword evidence="2 7" id="KW-0812">Transmembrane</keyword>
<sequence>MVVGHGDSEGADSANPRYEDQGPSNNHQPQPTSTTALLDRDQGGPMAPTSMGRRGRRTLGTLLLLIVVVLWTTSNFLASTIFADNTYSKPYLVTYLNSGSFIFMLVPFVGGRIHRLWKTGKLRDIRSFQALIREFERPASGEETQPILRSDQDEGLPRESRDTGAQQQHAATRTKLGFKETAKLSLEFCIIWANYFAMACLQYTSVASTTVLTSTSGVWTLIFGAMIKVEKFTLRKCIGVLTSLLGIFLISRVDISSSTDSKNGTFPNKPPGEVILGNFMAAFSAVLYGVYTTLMKRRVEDESRVDMRLFFGLVGVFASIILWPGFVVLHYTGLEPFALPPTKLVFLIVLVNAIISFASDICWAFSLLLTSPVIVTIGLSLNIPLSLLGQIIIQHKYATGMYWFGATLVFVSFIVVNYETPA</sequence>
<dbReference type="InterPro" id="IPR000620">
    <property type="entry name" value="EamA_dom"/>
</dbReference>
<dbReference type="EMBL" id="AOKY01000141">
    <property type="protein sequence ID" value="KDB26344.1"/>
    <property type="molecule type" value="Genomic_DNA"/>
</dbReference>
<evidence type="ECO:0000256" key="2">
    <source>
        <dbReference type="ARBA" id="ARBA00022692"/>
    </source>
</evidence>
<feature type="transmembrane region" description="Helical" evidence="7">
    <location>
        <begin position="95"/>
        <end position="113"/>
    </location>
</feature>
<dbReference type="HOGENOM" id="CLU_026578_0_1_1"/>
<dbReference type="AlphaFoldDB" id="A0A059JEX3"/>
<feature type="compositionally biased region" description="Polar residues" evidence="6">
    <location>
        <begin position="22"/>
        <end position="36"/>
    </location>
</feature>
<evidence type="ECO:0000313" key="11">
    <source>
        <dbReference type="Proteomes" id="UP000024533"/>
    </source>
</evidence>
<evidence type="ECO:0000256" key="4">
    <source>
        <dbReference type="ARBA" id="ARBA00022989"/>
    </source>
</evidence>
<comment type="subcellular location">
    <subcellularLocation>
        <location evidence="1">Endoplasmic reticulum membrane</location>
        <topology evidence="1">Multi-pass membrane protein</topology>
    </subcellularLocation>
</comment>
<feature type="transmembrane region" description="Helical" evidence="7">
    <location>
        <begin position="373"/>
        <end position="393"/>
    </location>
</feature>